<reference evidence="2 3" key="1">
    <citation type="submission" date="2017-11" db="EMBL/GenBank/DDBJ databases">
        <title>Complete genome of Rhizobium leguminosarum Norway, an ineffective micro-symbiont.</title>
        <authorList>
            <person name="Hoffrichter A."/>
            <person name="Liang J."/>
            <person name="Brachmann A."/>
            <person name="Marin M."/>
        </authorList>
    </citation>
    <scope>NUCLEOTIDE SEQUENCE [LARGE SCALE GENOMIC DNA]</scope>
    <source>
        <strain evidence="2 3">Norway</strain>
    </source>
</reference>
<proteinExistence type="predicted"/>
<feature type="region of interest" description="Disordered" evidence="1">
    <location>
        <begin position="1"/>
        <end position="21"/>
    </location>
</feature>
<name>A0A2K9YYA2_RHILE</name>
<dbReference type="AlphaFoldDB" id="A0A2K9YYA2"/>
<organism evidence="2 3">
    <name type="scientific">Rhizobium leguminosarum</name>
    <dbReference type="NCBI Taxonomy" id="384"/>
    <lineage>
        <taxon>Bacteria</taxon>
        <taxon>Pseudomonadati</taxon>
        <taxon>Pseudomonadota</taxon>
        <taxon>Alphaproteobacteria</taxon>
        <taxon>Hyphomicrobiales</taxon>
        <taxon>Rhizobiaceae</taxon>
        <taxon>Rhizobium/Agrobacterium group</taxon>
        <taxon>Rhizobium</taxon>
    </lineage>
</organism>
<evidence type="ECO:0000313" key="3">
    <source>
        <dbReference type="Proteomes" id="UP000238523"/>
    </source>
</evidence>
<evidence type="ECO:0000256" key="1">
    <source>
        <dbReference type="SAM" id="MobiDB-lite"/>
    </source>
</evidence>
<dbReference type="EMBL" id="CP025012">
    <property type="protein sequence ID" value="AUW40985.1"/>
    <property type="molecule type" value="Genomic_DNA"/>
</dbReference>
<dbReference type="Proteomes" id="UP000238523">
    <property type="component" value="Chromosome"/>
</dbReference>
<accession>A0A2K9YYA2</accession>
<evidence type="ECO:0000313" key="2">
    <source>
        <dbReference type="EMBL" id="AUW40985.1"/>
    </source>
</evidence>
<protein>
    <submittedName>
        <fullName evidence="2">Uncharacterized protein</fullName>
    </submittedName>
</protein>
<sequence>MPKRNNRRRHRRAGRKRHRRRAAVCRPRHFLALVSKSPLDLSQKRCRKRARWKIRKNSAKALVTALHREGFAYALGGSPSIRLFFATYLIKPMRSALATAWVRLTVSSFLVARLR</sequence>
<gene>
    <name evidence="2" type="ORF">CUJ84_Chr000578</name>
</gene>